<dbReference type="EMBL" id="BMAW01089644">
    <property type="protein sequence ID" value="GFS40960.1"/>
    <property type="molecule type" value="Genomic_DNA"/>
</dbReference>
<comment type="caution">
    <text evidence="1">The sequence shown here is derived from an EMBL/GenBank/DDBJ whole genome shotgun (WGS) entry which is preliminary data.</text>
</comment>
<organism evidence="1 2">
    <name type="scientific">Nephila pilipes</name>
    <name type="common">Giant wood spider</name>
    <name type="synonym">Nephila maculata</name>
    <dbReference type="NCBI Taxonomy" id="299642"/>
    <lineage>
        <taxon>Eukaryota</taxon>
        <taxon>Metazoa</taxon>
        <taxon>Ecdysozoa</taxon>
        <taxon>Arthropoda</taxon>
        <taxon>Chelicerata</taxon>
        <taxon>Arachnida</taxon>
        <taxon>Araneae</taxon>
        <taxon>Araneomorphae</taxon>
        <taxon>Entelegynae</taxon>
        <taxon>Araneoidea</taxon>
        <taxon>Nephilidae</taxon>
        <taxon>Nephila</taxon>
    </lineage>
</organism>
<evidence type="ECO:0000313" key="2">
    <source>
        <dbReference type="Proteomes" id="UP000887013"/>
    </source>
</evidence>
<accession>A0A8X6MCA1</accession>
<dbReference type="Proteomes" id="UP000887013">
    <property type="component" value="Unassembled WGS sequence"/>
</dbReference>
<dbReference type="AlphaFoldDB" id="A0A8X6MCA1"/>
<sequence>MSLFSAFVKGIKGEKYPGMCIEGPVQDFPGPGAAHRQVQQQWLWLESEDHLFSFRHSRQSLILLSQRRSHVQNQLV</sequence>
<protein>
    <submittedName>
        <fullName evidence="1">Uncharacterized protein</fullName>
    </submittedName>
</protein>
<gene>
    <name evidence="1" type="ORF">NPIL_401761</name>
</gene>
<proteinExistence type="predicted"/>
<evidence type="ECO:0000313" key="1">
    <source>
        <dbReference type="EMBL" id="GFS40960.1"/>
    </source>
</evidence>
<name>A0A8X6MCA1_NEPPI</name>
<keyword evidence="2" id="KW-1185">Reference proteome</keyword>
<reference evidence="1" key="1">
    <citation type="submission" date="2020-08" db="EMBL/GenBank/DDBJ databases">
        <title>Multicomponent nature underlies the extraordinary mechanical properties of spider dragline silk.</title>
        <authorList>
            <person name="Kono N."/>
            <person name="Nakamura H."/>
            <person name="Mori M."/>
            <person name="Yoshida Y."/>
            <person name="Ohtoshi R."/>
            <person name="Malay A.D."/>
            <person name="Moran D.A.P."/>
            <person name="Tomita M."/>
            <person name="Numata K."/>
            <person name="Arakawa K."/>
        </authorList>
    </citation>
    <scope>NUCLEOTIDE SEQUENCE</scope>
</reference>